<evidence type="ECO:0000313" key="3">
    <source>
        <dbReference type="Proteomes" id="UP000499080"/>
    </source>
</evidence>
<organism evidence="1 3">
    <name type="scientific">Araneus ventricosus</name>
    <name type="common">Orbweaver spider</name>
    <name type="synonym">Epeira ventricosa</name>
    <dbReference type="NCBI Taxonomy" id="182803"/>
    <lineage>
        <taxon>Eukaryota</taxon>
        <taxon>Metazoa</taxon>
        <taxon>Ecdysozoa</taxon>
        <taxon>Arthropoda</taxon>
        <taxon>Chelicerata</taxon>
        <taxon>Arachnida</taxon>
        <taxon>Araneae</taxon>
        <taxon>Araneomorphae</taxon>
        <taxon>Entelegynae</taxon>
        <taxon>Araneoidea</taxon>
        <taxon>Araneidae</taxon>
        <taxon>Araneus</taxon>
    </lineage>
</organism>
<gene>
    <name evidence="1" type="ORF">AVEN_174487_1</name>
    <name evidence="2" type="ORF">AVEN_30091_1</name>
</gene>
<accession>A0A4Y2TR69</accession>
<evidence type="ECO:0000313" key="1">
    <source>
        <dbReference type="EMBL" id="GBO01920.1"/>
    </source>
</evidence>
<comment type="caution">
    <text evidence="1">The sequence shown here is derived from an EMBL/GenBank/DDBJ whole genome shotgun (WGS) entry which is preliminary data.</text>
</comment>
<dbReference type="Proteomes" id="UP000499080">
    <property type="component" value="Unassembled WGS sequence"/>
</dbReference>
<dbReference type="EMBL" id="BGPR01029842">
    <property type="protein sequence ID" value="GBO01920.1"/>
    <property type="molecule type" value="Genomic_DNA"/>
</dbReference>
<dbReference type="EMBL" id="BGPR01029893">
    <property type="protein sequence ID" value="GBO02010.1"/>
    <property type="molecule type" value="Genomic_DNA"/>
</dbReference>
<protein>
    <submittedName>
        <fullName evidence="1">Uncharacterized protein</fullName>
    </submittedName>
</protein>
<name>A0A4Y2TR69_ARAVE</name>
<sequence length="96" mass="10855">MCVGLNVCHEVQFSKGVVIFTLMTGTDLVVACQLCNTFRPIHIRQKISVPLTSSAHENGLLRCEPVWRNVARPYLFCLFCFSQGHVVTYCFIPDFS</sequence>
<reference evidence="1 3" key="1">
    <citation type="journal article" date="2019" name="Sci. Rep.">
        <title>Orb-weaving spider Araneus ventricosus genome elucidates the spidroin gene catalogue.</title>
        <authorList>
            <person name="Kono N."/>
            <person name="Nakamura H."/>
            <person name="Ohtoshi R."/>
            <person name="Moran D.A.P."/>
            <person name="Shinohara A."/>
            <person name="Yoshida Y."/>
            <person name="Fujiwara M."/>
            <person name="Mori M."/>
            <person name="Tomita M."/>
            <person name="Arakawa K."/>
        </authorList>
    </citation>
    <scope>NUCLEOTIDE SEQUENCE [LARGE SCALE GENOMIC DNA]</scope>
</reference>
<evidence type="ECO:0000313" key="2">
    <source>
        <dbReference type="EMBL" id="GBO02010.1"/>
    </source>
</evidence>
<dbReference type="AlphaFoldDB" id="A0A4Y2TR69"/>
<keyword evidence="3" id="KW-1185">Reference proteome</keyword>
<proteinExistence type="predicted"/>